<sequence length="108" mass="12481">MSTSSATQASQMQYRSGPSIPHFLHTQTLLHHFTKSDKPITDRHENWVQQLIAIQSRPFDISHVFILELHLDVFDNAISAKRMKHLFLFLNFLSGNIIGWMQISHVKA</sequence>
<protein>
    <submittedName>
        <fullName evidence="3">Uncharacterized protein</fullName>
    </submittedName>
</protein>
<keyword evidence="4" id="KW-1185">Reference proteome</keyword>
<organism evidence="3 4">
    <name type="scientific">Forsythia ovata</name>
    <dbReference type="NCBI Taxonomy" id="205694"/>
    <lineage>
        <taxon>Eukaryota</taxon>
        <taxon>Viridiplantae</taxon>
        <taxon>Streptophyta</taxon>
        <taxon>Embryophyta</taxon>
        <taxon>Tracheophyta</taxon>
        <taxon>Spermatophyta</taxon>
        <taxon>Magnoliopsida</taxon>
        <taxon>eudicotyledons</taxon>
        <taxon>Gunneridae</taxon>
        <taxon>Pentapetalae</taxon>
        <taxon>asterids</taxon>
        <taxon>lamiids</taxon>
        <taxon>Lamiales</taxon>
        <taxon>Oleaceae</taxon>
        <taxon>Forsythieae</taxon>
        <taxon>Forsythia</taxon>
    </lineage>
</organism>
<evidence type="ECO:0000256" key="1">
    <source>
        <dbReference type="SAM" id="MobiDB-lite"/>
    </source>
</evidence>
<accession>A0ABD1PYJ9</accession>
<keyword evidence="2" id="KW-1133">Transmembrane helix</keyword>
<feature type="transmembrane region" description="Helical" evidence="2">
    <location>
        <begin position="86"/>
        <end position="103"/>
    </location>
</feature>
<dbReference type="AlphaFoldDB" id="A0ABD1PYJ9"/>
<keyword evidence="2" id="KW-0812">Transmembrane</keyword>
<proteinExistence type="predicted"/>
<evidence type="ECO:0000313" key="3">
    <source>
        <dbReference type="EMBL" id="KAL2468443.1"/>
    </source>
</evidence>
<keyword evidence="2" id="KW-0472">Membrane</keyword>
<feature type="region of interest" description="Disordered" evidence="1">
    <location>
        <begin position="1"/>
        <end position="20"/>
    </location>
</feature>
<evidence type="ECO:0000313" key="4">
    <source>
        <dbReference type="Proteomes" id="UP001604277"/>
    </source>
</evidence>
<comment type="caution">
    <text evidence="3">The sequence shown here is derived from an EMBL/GenBank/DDBJ whole genome shotgun (WGS) entry which is preliminary data.</text>
</comment>
<reference evidence="4" key="1">
    <citation type="submission" date="2024-07" db="EMBL/GenBank/DDBJ databases">
        <title>Two chromosome-level genome assemblies of Korean endemic species Abeliophyllum distichum and Forsythia ovata (Oleaceae).</title>
        <authorList>
            <person name="Jang H."/>
        </authorList>
    </citation>
    <scope>NUCLEOTIDE SEQUENCE [LARGE SCALE GENOMIC DNA]</scope>
</reference>
<dbReference type="Proteomes" id="UP001604277">
    <property type="component" value="Unassembled WGS sequence"/>
</dbReference>
<name>A0ABD1PYJ9_9LAMI</name>
<evidence type="ECO:0000256" key="2">
    <source>
        <dbReference type="SAM" id="Phobius"/>
    </source>
</evidence>
<dbReference type="EMBL" id="JBFOLJ010000016">
    <property type="protein sequence ID" value="KAL2468443.1"/>
    <property type="molecule type" value="Genomic_DNA"/>
</dbReference>
<gene>
    <name evidence="3" type="ORF">Fot_50019</name>
</gene>
<feature type="compositionally biased region" description="Low complexity" evidence="1">
    <location>
        <begin position="1"/>
        <end position="13"/>
    </location>
</feature>